<accession>A0A401FM88</accession>
<proteinExistence type="predicted"/>
<gene>
    <name evidence="2" type="ORF">NBRC111893_1609</name>
</gene>
<dbReference type="Proteomes" id="UP000286974">
    <property type="component" value="Unassembled WGS sequence"/>
</dbReference>
<dbReference type="AlphaFoldDB" id="A0A401FM88"/>
<evidence type="ECO:0000313" key="3">
    <source>
        <dbReference type="Proteomes" id="UP000286974"/>
    </source>
</evidence>
<reference evidence="2 3" key="1">
    <citation type="submission" date="2017-11" db="EMBL/GenBank/DDBJ databases">
        <title>Draft Genome Sequence of Lactobacillus curieae NBRC 111893 isolated from Koso, a Japanese sugar-Vegetable Fermented Beverage.</title>
        <authorList>
            <person name="Chiou T.Y."/>
            <person name="Oshima K."/>
            <person name="Suda W."/>
            <person name="Hattori M."/>
            <person name="Takahashi T."/>
        </authorList>
    </citation>
    <scope>NUCLEOTIDE SEQUENCE [LARGE SCALE GENOMIC DNA]</scope>
    <source>
        <strain evidence="2 3">NBRC111893</strain>
    </source>
</reference>
<evidence type="ECO:0000313" key="2">
    <source>
        <dbReference type="EMBL" id="GAY73463.1"/>
    </source>
</evidence>
<keyword evidence="1" id="KW-0812">Transmembrane</keyword>
<sequence length="57" mass="6763">MNYINLACMFLSFGLLTIFALHPMLVIPLVFLGLTIFCFWLAYWDNYDKKNNQNNKK</sequence>
<comment type="caution">
    <text evidence="2">The sequence shown here is derived from an EMBL/GenBank/DDBJ whole genome shotgun (WGS) entry which is preliminary data.</text>
</comment>
<evidence type="ECO:0000256" key="1">
    <source>
        <dbReference type="SAM" id="Phobius"/>
    </source>
</evidence>
<feature type="transmembrane region" description="Helical" evidence="1">
    <location>
        <begin position="30"/>
        <end position="47"/>
    </location>
</feature>
<keyword evidence="1" id="KW-1133">Transmembrane helix</keyword>
<keyword evidence="3" id="KW-1185">Reference proteome</keyword>
<name>A0A401FM88_9LACO</name>
<dbReference type="EMBL" id="BEXA01000003">
    <property type="protein sequence ID" value="GAY73463.1"/>
    <property type="molecule type" value="Genomic_DNA"/>
</dbReference>
<protein>
    <submittedName>
        <fullName evidence="2">Uncharacterized protein</fullName>
    </submittedName>
</protein>
<keyword evidence="1" id="KW-0472">Membrane</keyword>
<organism evidence="2 3">
    <name type="scientific">Lentilactobacillus kosonis</name>
    <dbReference type="NCBI Taxonomy" id="2810561"/>
    <lineage>
        <taxon>Bacteria</taxon>
        <taxon>Bacillati</taxon>
        <taxon>Bacillota</taxon>
        <taxon>Bacilli</taxon>
        <taxon>Lactobacillales</taxon>
        <taxon>Lactobacillaceae</taxon>
        <taxon>Lentilactobacillus</taxon>
    </lineage>
</organism>